<dbReference type="Gene3D" id="1.20.1720.10">
    <property type="entry name" value="Multidrug resistance protein D"/>
    <property type="match status" value="1"/>
</dbReference>
<dbReference type="OrthoDB" id="9814303at2"/>
<keyword evidence="11" id="KW-1185">Reference proteome</keyword>
<name>A0A2M9CFQ5_9MICO</name>
<dbReference type="InterPro" id="IPR011701">
    <property type="entry name" value="MFS"/>
</dbReference>
<feature type="transmembrane region" description="Helical" evidence="8">
    <location>
        <begin position="340"/>
        <end position="361"/>
    </location>
</feature>
<evidence type="ECO:0000256" key="5">
    <source>
        <dbReference type="ARBA" id="ARBA00022692"/>
    </source>
</evidence>
<dbReference type="GO" id="GO:1990961">
    <property type="term" value="P:xenobiotic detoxification by transmembrane export across the plasma membrane"/>
    <property type="evidence" value="ECO:0007669"/>
    <property type="project" value="InterPro"/>
</dbReference>
<dbReference type="GO" id="GO:0042910">
    <property type="term" value="F:xenobiotic transmembrane transporter activity"/>
    <property type="evidence" value="ECO:0007669"/>
    <property type="project" value="InterPro"/>
</dbReference>
<feature type="transmembrane region" description="Helical" evidence="8">
    <location>
        <begin position="367"/>
        <end position="387"/>
    </location>
</feature>
<keyword evidence="6 8" id="KW-1133">Transmembrane helix</keyword>
<evidence type="ECO:0000256" key="1">
    <source>
        <dbReference type="ARBA" id="ARBA00004651"/>
    </source>
</evidence>
<evidence type="ECO:0000256" key="2">
    <source>
        <dbReference type="ARBA" id="ARBA00006236"/>
    </source>
</evidence>
<evidence type="ECO:0000256" key="6">
    <source>
        <dbReference type="ARBA" id="ARBA00022989"/>
    </source>
</evidence>
<dbReference type="PROSITE" id="PS00216">
    <property type="entry name" value="SUGAR_TRANSPORT_1"/>
    <property type="match status" value="1"/>
</dbReference>
<dbReference type="NCBIfam" id="TIGR00710">
    <property type="entry name" value="efflux_Bcr_CflA"/>
    <property type="match status" value="1"/>
</dbReference>
<dbReference type="GO" id="GO:0005886">
    <property type="term" value="C:plasma membrane"/>
    <property type="evidence" value="ECO:0007669"/>
    <property type="project" value="UniProtKB-SubCell"/>
</dbReference>
<feature type="transmembrane region" description="Helical" evidence="8">
    <location>
        <begin position="246"/>
        <end position="264"/>
    </location>
</feature>
<dbReference type="InterPro" id="IPR050189">
    <property type="entry name" value="MFS_Efflux_Transporters"/>
</dbReference>
<feature type="transmembrane region" description="Helical" evidence="8">
    <location>
        <begin position="75"/>
        <end position="94"/>
    </location>
</feature>
<evidence type="ECO:0000256" key="4">
    <source>
        <dbReference type="ARBA" id="ARBA00022475"/>
    </source>
</evidence>
<comment type="caution">
    <text evidence="10">The sequence shown here is derived from an EMBL/GenBank/DDBJ whole genome shotgun (WGS) entry which is preliminary data.</text>
</comment>
<keyword evidence="4" id="KW-1003">Cell membrane</keyword>
<feature type="transmembrane region" description="Helical" evidence="8">
    <location>
        <begin position="163"/>
        <end position="184"/>
    </location>
</feature>
<feature type="transmembrane region" description="Helical" evidence="8">
    <location>
        <begin position="301"/>
        <end position="320"/>
    </location>
</feature>
<keyword evidence="7 8" id="KW-0472">Membrane</keyword>
<dbReference type="InterPro" id="IPR005829">
    <property type="entry name" value="Sugar_transporter_CS"/>
</dbReference>
<evidence type="ECO:0000313" key="11">
    <source>
        <dbReference type="Proteomes" id="UP000228758"/>
    </source>
</evidence>
<evidence type="ECO:0000256" key="3">
    <source>
        <dbReference type="ARBA" id="ARBA00022448"/>
    </source>
</evidence>
<dbReference type="EMBL" id="PGFF01000001">
    <property type="protein sequence ID" value="PJJ70680.1"/>
    <property type="molecule type" value="Genomic_DNA"/>
</dbReference>
<dbReference type="PANTHER" id="PTHR43124">
    <property type="entry name" value="PURINE EFFLUX PUMP PBUE"/>
    <property type="match status" value="1"/>
</dbReference>
<dbReference type="PANTHER" id="PTHR43124:SF3">
    <property type="entry name" value="CHLORAMPHENICOL EFFLUX PUMP RV0191"/>
    <property type="match status" value="1"/>
</dbReference>
<dbReference type="Proteomes" id="UP000228758">
    <property type="component" value="Unassembled WGS sequence"/>
</dbReference>
<dbReference type="CDD" id="cd17320">
    <property type="entry name" value="MFS_MdfA_MDR_like"/>
    <property type="match status" value="1"/>
</dbReference>
<proteinExistence type="inferred from homology"/>
<evidence type="ECO:0000259" key="9">
    <source>
        <dbReference type="PROSITE" id="PS50850"/>
    </source>
</evidence>
<gene>
    <name evidence="10" type="ORF">CLV46_0202</name>
</gene>
<dbReference type="SUPFAM" id="SSF103473">
    <property type="entry name" value="MFS general substrate transporter"/>
    <property type="match status" value="1"/>
</dbReference>
<dbReference type="AlphaFoldDB" id="A0A2M9CFQ5"/>
<organism evidence="10 11">
    <name type="scientific">Diaminobutyricimonas aerilata</name>
    <dbReference type="NCBI Taxonomy" id="1162967"/>
    <lineage>
        <taxon>Bacteria</taxon>
        <taxon>Bacillati</taxon>
        <taxon>Actinomycetota</taxon>
        <taxon>Actinomycetes</taxon>
        <taxon>Micrococcales</taxon>
        <taxon>Microbacteriaceae</taxon>
        <taxon>Diaminobutyricimonas</taxon>
    </lineage>
</organism>
<feature type="transmembrane region" description="Helical" evidence="8">
    <location>
        <begin position="133"/>
        <end position="157"/>
    </location>
</feature>
<dbReference type="InterPro" id="IPR020846">
    <property type="entry name" value="MFS_dom"/>
</dbReference>
<comment type="similarity">
    <text evidence="2">Belongs to the major facilitator superfamily. Bcr/CmlA family.</text>
</comment>
<feature type="transmembrane region" description="Helical" evidence="8">
    <location>
        <begin position="42"/>
        <end position="63"/>
    </location>
</feature>
<feature type="transmembrane region" description="Helical" evidence="8">
    <location>
        <begin position="100"/>
        <end position="121"/>
    </location>
</feature>
<keyword evidence="3" id="KW-0813">Transport</keyword>
<dbReference type="Pfam" id="PF07690">
    <property type="entry name" value="MFS_1"/>
    <property type="match status" value="1"/>
</dbReference>
<sequence length="394" mass="40754">MKGRSAALLIATLGSVQTLWTLTMDLYLPAFVQIQRDLDTSAALVQVTLTVAFVGMALGQLVTGPVSDAVGRRRPLLAVLLLSVVGSGASALAPTVEVLIAARFVQGMAAAACGVIVLAVVRDHFEGAEMVRALARLAAINGVAIVLAPSLGAVLLYVMDWRGQFWCLAAYGLVLVVVVGLALAESRVWVARERGRLAADYRTLARDGGFRAAVVTGGLVWVGMFSYLAASAFLFQEVYGLDPGQYAIVFASHGALMIVGSQLSARWSRRIDPARIATLATIGTAASAVLLLASVALLPQWGFWSLLVPLWFFTLALGVFNPANQALALAPHGERSGTAASLLGAVNMGFGALVSPVAGLLGVGTAVPTAVVMVVAQLAALAAGALLRGRGGAR</sequence>
<feature type="transmembrane region" description="Helical" evidence="8">
    <location>
        <begin position="276"/>
        <end position="295"/>
    </location>
</feature>
<evidence type="ECO:0000256" key="8">
    <source>
        <dbReference type="SAM" id="Phobius"/>
    </source>
</evidence>
<dbReference type="InterPro" id="IPR036259">
    <property type="entry name" value="MFS_trans_sf"/>
</dbReference>
<evidence type="ECO:0000256" key="7">
    <source>
        <dbReference type="ARBA" id="ARBA00023136"/>
    </source>
</evidence>
<feature type="domain" description="Major facilitator superfamily (MFS) profile" evidence="9">
    <location>
        <begin position="7"/>
        <end position="394"/>
    </location>
</feature>
<dbReference type="InterPro" id="IPR004812">
    <property type="entry name" value="Efflux_drug-R_Bcr/CmlA"/>
</dbReference>
<comment type="subcellular location">
    <subcellularLocation>
        <location evidence="1">Cell membrane</location>
        <topology evidence="1">Multi-pass membrane protein</topology>
    </subcellularLocation>
</comment>
<dbReference type="PROSITE" id="PS50850">
    <property type="entry name" value="MFS"/>
    <property type="match status" value="1"/>
</dbReference>
<feature type="transmembrane region" description="Helical" evidence="8">
    <location>
        <begin position="212"/>
        <end position="234"/>
    </location>
</feature>
<protein>
    <submittedName>
        <fullName evidence="10">DHA1 family bicyclomycin/chloramphenicol resistance-like MFS transporter</fullName>
    </submittedName>
</protein>
<accession>A0A2M9CFQ5</accession>
<evidence type="ECO:0000313" key="10">
    <source>
        <dbReference type="EMBL" id="PJJ70680.1"/>
    </source>
</evidence>
<keyword evidence="5 8" id="KW-0812">Transmembrane</keyword>
<reference evidence="10 11" key="1">
    <citation type="submission" date="2017-11" db="EMBL/GenBank/DDBJ databases">
        <title>Genomic Encyclopedia of Archaeal and Bacterial Type Strains, Phase II (KMG-II): From Individual Species to Whole Genera.</title>
        <authorList>
            <person name="Goeker M."/>
        </authorList>
    </citation>
    <scope>NUCLEOTIDE SEQUENCE [LARGE SCALE GENOMIC DNA]</scope>
    <source>
        <strain evidence="10 11">DSM 27393</strain>
    </source>
</reference>
<dbReference type="RefSeq" id="WP_100363073.1">
    <property type="nucleotide sequence ID" value="NZ_PGFF01000001.1"/>
</dbReference>